<gene>
    <name evidence="1" type="ORF">MEDL_36485</name>
</gene>
<evidence type="ECO:0000313" key="2">
    <source>
        <dbReference type="Proteomes" id="UP000683360"/>
    </source>
</evidence>
<dbReference type="AlphaFoldDB" id="A0A8S3T2T5"/>
<proteinExistence type="predicted"/>
<keyword evidence="2" id="KW-1185">Reference proteome</keyword>
<comment type="caution">
    <text evidence="1">The sequence shown here is derived from an EMBL/GenBank/DDBJ whole genome shotgun (WGS) entry which is preliminary data.</text>
</comment>
<reference evidence="1" key="1">
    <citation type="submission" date="2021-03" db="EMBL/GenBank/DDBJ databases">
        <authorList>
            <person name="Bekaert M."/>
        </authorList>
    </citation>
    <scope>NUCLEOTIDE SEQUENCE</scope>
</reference>
<sequence length="154" mass="17566">MGSKKFGRQKERNTLYKTWSQGPWHARCYGGALRMNFGPQWSCNVWESSTGTEPGLLYRKLYAHLEQTLANSTRKDLLRKSSYVKYATSRNYMNHQIRRHPTSLSAIEDTDSKWEMQNPETLSGVIGKPSRAKTSKTSTCGSINFANTRLSLLP</sequence>
<protein>
    <submittedName>
        <fullName evidence="1">Uncharacterized protein</fullName>
    </submittedName>
</protein>
<dbReference type="EMBL" id="CAJPWZ010001777">
    <property type="protein sequence ID" value="CAG2223239.1"/>
    <property type="molecule type" value="Genomic_DNA"/>
</dbReference>
<accession>A0A8S3T2T5</accession>
<evidence type="ECO:0000313" key="1">
    <source>
        <dbReference type="EMBL" id="CAG2223239.1"/>
    </source>
</evidence>
<name>A0A8S3T2T5_MYTED</name>
<dbReference type="Proteomes" id="UP000683360">
    <property type="component" value="Unassembled WGS sequence"/>
</dbReference>
<organism evidence="1 2">
    <name type="scientific">Mytilus edulis</name>
    <name type="common">Blue mussel</name>
    <dbReference type="NCBI Taxonomy" id="6550"/>
    <lineage>
        <taxon>Eukaryota</taxon>
        <taxon>Metazoa</taxon>
        <taxon>Spiralia</taxon>
        <taxon>Lophotrochozoa</taxon>
        <taxon>Mollusca</taxon>
        <taxon>Bivalvia</taxon>
        <taxon>Autobranchia</taxon>
        <taxon>Pteriomorphia</taxon>
        <taxon>Mytilida</taxon>
        <taxon>Mytiloidea</taxon>
        <taxon>Mytilidae</taxon>
        <taxon>Mytilinae</taxon>
        <taxon>Mytilus</taxon>
    </lineage>
</organism>
<dbReference type="OrthoDB" id="6139614at2759"/>